<dbReference type="Pfam" id="PF00078">
    <property type="entry name" value="RVT_1"/>
    <property type="match status" value="1"/>
</dbReference>
<proteinExistence type="predicted"/>
<dbReference type="PANTHER" id="PTHR33116:SF80">
    <property type="entry name" value="REVERSE TRANSCRIPTASE ZINC-BINDING DOMAIN-CONTAINING PROTEIN"/>
    <property type="match status" value="1"/>
</dbReference>
<evidence type="ECO:0000259" key="1">
    <source>
        <dbReference type="Pfam" id="PF00078"/>
    </source>
</evidence>
<dbReference type="InterPro" id="IPR000477">
    <property type="entry name" value="RT_dom"/>
</dbReference>
<dbReference type="PANTHER" id="PTHR33116">
    <property type="entry name" value="REVERSE TRANSCRIPTASE ZINC-BINDING DOMAIN-CONTAINING PROTEIN-RELATED-RELATED"/>
    <property type="match status" value="1"/>
</dbReference>
<evidence type="ECO:0000313" key="3">
    <source>
        <dbReference type="EMBL" id="OAP01296.1"/>
    </source>
</evidence>
<comment type="caution">
    <text evidence="3">The sequence shown here is derived from an EMBL/GenBank/DDBJ whole genome shotgun (WGS) entry which is preliminary data.</text>
</comment>
<dbReference type="EMBL" id="LUHQ01000003">
    <property type="protein sequence ID" value="OAP01296.1"/>
    <property type="molecule type" value="Genomic_DNA"/>
</dbReference>
<reference evidence="4" key="1">
    <citation type="journal article" date="2016" name="Proc. Natl. Acad. Sci. U.S.A.">
        <title>Chromosome-level assembly of Arabidopsis thaliana Ler reveals the extent of translocation and inversion polymorphisms.</title>
        <authorList>
            <person name="Zapata L."/>
            <person name="Ding J."/>
            <person name="Willing E.M."/>
            <person name="Hartwig B."/>
            <person name="Bezdan D."/>
            <person name="Jiao W.B."/>
            <person name="Patel V."/>
            <person name="Velikkakam James G."/>
            <person name="Koornneef M."/>
            <person name="Ossowski S."/>
            <person name="Schneeberger K."/>
        </authorList>
    </citation>
    <scope>NUCLEOTIDE SEQUENCE [LARGE SCALE GENOMIC DNA]</scope>
    <source>
        <strain evidence="4">cv. Landsberg erecta</strain>
    </source>
</reference>
<accession>A0A178V5X4</accession>
<dbReference type="InterPro" id="IPR026960">
    <property type="entry name" value="RVT-Znf"/>
</dbReference>
<protein>
    <recommendedName>
        <fullName evidence="5">Reverse transcriptase domain-containing protein</fullName>
    </recommendedName>
</protein>
<evidence type="ECO:0000313" key="4">
    <source>
        <dbReference type="Proteomes" id="UP000078284"/>
    </source>
</evidence>
<name>A0A178V5X4_ARATH</name>
<organism evidence="3 4">
    <name type="scientific">Arabidopsis thaliana</name>
    <name type="common">Mouse-ear cress</name>
    <dbReference type="NCBI Taxonomy" id="3702"/>
    <lineage>
        <taxon>Eukaryota</taxon>
        <taxon>Viridiplantae</taxon>
        <taxon>Streptophyta</taxon>
        <taxon>Embryophyta</taxon>
        <taxon>Tracheophyta</taxon>
        <taxon>Spermatophyta</taxon>
        <taxon>Magnoliopsida</taxon>
        <taxon>eudicotyledons</taxon>
        <taxon>Gunneridae</taxon>
        <taxon>Pentapetalae</taxon>
        <taxon>rosids</taxon>
        <taxon>malvids</taxon>
        <taxon>Brassicales</taxon>
        <taxon>Brassicaceae</taxon>
        <taxon>Camelineae</taxon>
        <taxon>Arabidopsis</taxon>
    </lineage>
</organism>
<dbReference type="ExpressionAtlas" id="A0A178V5X4">
    <property type="expression patterns" value="differential"/>
</dbReference>
<feature type="domain" description="Reverse transcriptase" evidence="1">
    <location>
        <begin position="169"/>
        <end position="264"/>
    </location>
</feature>
<gene>
    <name evidence="3" type="ordered locus">AXX17_At3g36730</name>
</gene>
<feature type="domain" description="Reverse transcriptase zinc-binding" evidence="2">
    <location>
        <begin position="534"/>
        <end position="604"/>
    </location>
</feature>
<evidence type="ECO:0000259" key="2">
    <source>
        <dbReference type="Pfam" id="PF13966"/>
    </source>
</evidence>
<dbReference type="Pfam" id="PF13966">
    <property type="entry name" value="zf-RVT"/>
    <property type="match status" value="1"/>
</dbReference>
<dbReference type="AlphaFoldDB" id="A0A178V5X4"/>
<sequence length="706" mass="80602">MARKKWDFFAVALESFYRQKSRIRWLKEGDANTRFFRRAFLAHQARNLIKQLRGDNDILVVNVDQVKDMIVAYYSHLLGSENDSTIPLSIKVIKVLHPFGCDESLATLLSAIPTDEEIIGSVFSMPKNKAPNPYGFRVDFFWDSWAVVNDTVIFATNYLSSDRFLVGIQFTKFTGIISKRLKLFRTQAVQGNQVGFIKGRMLCENVLLASELVEGLHIEGEVTKGCLQIDLTKAYDNVSWEFLINILVALDLPPIFINLIRVCISTPYIVLLLMCSAPLITHLSFADDVLVFFDGSKDSVAGIISILDEFRIGSRLGINRQKTAFLLDGGDLHNVATISERFGVSQGVLPFSSWTVRHLSIAGRLSSFLVSVFLHPNQCLQKIEQMCNAFLWKGVPTYARGAKITWNVVCTPKESGGFGSKRLISWNKVFVLKLIWLLFTKASSLWVSWMRINLIGITTSFWHDNWMGLWPLIDLSGPLGPQVIGLNKKAIVRDAICCNGWKIMTSRSRNPIISTIKNALPYWIDIIDCEVDEVYLWKLEHHPPTPLFSSTLTWLALHPSTWLHTRDRMRSWRISIPTDCFLCSGSSESRDHLFFECDFSLAVWSHFRNRTRLSPPVPFMACLLWINSASCDANLCLIIKLVFQASIYLLWKERNRRIHSHAPRTSALIIEELKVILWSKLDPISRRSEFDSPRSSLLSTWFRFFS</sequence>
<evidence type="ECO:0008006" key="5">
    <source>
        <dbReference type="Google" id="ProtNLM"/>
    </source>
</evidence>
<dbReference type="Proteomes" id="UP000078284">
    <property type="component" value="Chromosome 3"/>
</dbReference>